<gene>
    <name evidence="1" type="ORF">NCTC13465_05829</name>
</gene>
<name>A0A2X3GCQ6_KLEPN</name>
<organism evidence="1 2">
    <name type="scientific">Klebsiella pneumoniae</name>
    <dbReference type="NCBI Taxonomy" id="573"/>
    <lineage>
        <taxon>Bacteria</taxon>
        <taxon>Pseudomonadati</taxon>
        <taxon>Pseudomonadota</taxon>
        <taxon>Gammaproteobacteria</taxon>
        <taxon>Enterobacterales</taxon>
        <taxon>Enterobacteriaceae</taxon>
        <taxon>Klebsiella/Raoultella group</taxon>
        <taxon>Klebsiella</taxon>
        <taxon>Klebsiella pneumoniae complex</taxon>
    </lineage>
</organism>
<sequence length="30" mass="3508">MPYITKQNQAITADRNWLISKQIRCSLVTD</sequence>
<reference evidence="1 2" key="1">
    <citation type="submission" date="2018-06" db="EMBL/GenBank/DDBJ databases">
        <authorList>
            <consortium name="Pathogen Informatics"/>
            <person name="Doyle S."/>
        </authorList>
    </citation>
    <scope>NUCLEOTIDE SEQUENCE [LARGE SCALE GENOMIC DNA]</scope>
    <source>
        <strain evidence="1 2">NCTC13465</strain>
    </source>
</reference>
<protein>
    <submittedName>
        <fullName evidence="1">Mannosyl-glycoprotein endo-beta-N-acetylglucosamidase</fullName>
    </submittedName>
</protein>
<proteinExistence type="predicted"/>
<accession>A0A2X3GCQ6</accession>
<dbReference type="Proteomes" id="UP000251721">
    <property type="component" value="Unassembled WGS sequence"/>
</dbReference>
<dbReference type="EMBL" id="UAWQ01000020">
    <property type="protein sequence ID" value="SQC58081.1"/>
    <property type="molecule type" value="Genomic_DNA"/>
</dbReference>
<dbReference type="AlphaFoldDB" id="A0A2X3GCQ6"/>
<evidence type="ECO:0000313" key="1">
    <source>
        <dbReference type="EMBL" id="SQC58081.1"/>
    </source>
</evidence>
<evidence type="ECO:0000313" key="2">
    <source>
        <dbReference type="Proteomes" id="UP000251721"/>
    </source>
</evidence>